<keyword evidence="2" id="KW-1185">Reference proteome</keyword>
<name>A0AAF0Q5X8_SOLVR</name>
<gene>
    <name evidence="1" type="ORF">MTR67_010378</name>
</gene>
<dbReference type="AlphaFoldDB" id="A0AAF0Q5X8"/>
<reference evidence="1" key="1">
    <citation type="submission" date="2023-08" db="EMBL/GenBank/DDBJ databases">
        <title>A de novo genome assembly of Solanum verrucosum Schlechtendal, a Mexican diploid species geographically isolated from the other diploid A-genome species in potato relatives.</title>
        <authorList>
            <person name="Hosaka K."/>
        </authorList>
    </citation>
    <scope>NUCLEOTIDE SEQUENCE</scope>
    <source>
        <tissue evidence="1">Young leaves</tissue>
    </source>
</reference>
<evidence type="ECO:0000313" key="1">
    <source>
        <dbReference type="EMBL" id="WMV16993.1"/>
    </source>
</evidence>
<evidence type="ECO:0000313" key="2">
    <source>
        <dbReference type="Proteomes" id="UP001234989"/>
    </source>
</evidence>
<proteinExistence type="predicted"/>
<protein>
    <submittedName>
        <fullName evidence="1">Uncharacterized protein</fullName>
    </submittedName>
</protein>
<organism evidence="1 2">
    <name type="scientific">Solanum verrucosum</name>
    <dbReference type="NCBI Taxonomy" id="315347"/>
    <lineage>
        <taxon>Eukaryota</taxon>
        <taxon>Viridiplantae</taxon>
        <taxon>Streptophyta</taxon>
        <taxon>Embryophyta</taxon>
        <taxon>Tracheophyta</taxon>
        <taxon>Spermatophyta</taxon>
        <taxon>Magnoliopsida</taxon>
        <taxon>eudicotyledons</taxon>
        <taxon>Gunneridae</taxon>
        <taxon>Pentapetalae</taxon>
        <taxon>asterids</taxon>
        <taxon>lamiids</taxon>
        <taxon>Solanales</taxon>
        <taxon>Solanaceae</taxon>
        <taxon>Solanoideae</taxon>
        <taxon>Solaneae</taxon>
        <taxon>Solanum</taxon>
    </lineage>
</organism>
<accession>A0AAF0Q5X8</accession>
<dbReference type="Proteomes" id="UP001234989">
    <property type="component" value="Chromosome 2"/>
</dbReference>
<sequence>MRQSIRSSSSFPISRWPQPVDQWISFDHWLKVSWRTSSISSSPPTK</sequence>
<dbReference type="EMBL" id="CP133613">
    <property type="protein sequence ID" value="WMV16993.1"/>
    <property type="molecule type" value="Genomic_DNA"/>
</dbReference>